<dbReference type="EMBL" id="BKCJ010301686">
    <property type="protein sequence ID" value="GEZ62138.1"/>
    <property type="molecule type" value="Genomic_DNA"/>
</dbReference>
<dbReference type="PANTHER" id="PTHR48449:SF1">
    <property type="entry name" value="DUF1985 DOMAIN-CONTAINING PROTEIN"/>
    <property type="match status" value="1"/>
</dbReference>
<evidence type="ECO:0000313" key="1">
    <source>
        <dbReference type="EMBL" id="GEZ62138.1"/>
    </source>
</evidence>
<dbReference type="PANTHER" id="PTHR48449">
    <property type="entry name" value="DUF1985 DOMAIN-CONTAINING PROTEIN"/>
    <property type="match status" value="1"/>
</dbReference>
<feature type="non-terminal residue" evidence="1">
    <location>
        <position position="297"/>
    </location>
</feature>
<proteinExistence type="predicted"/>
<sequence>MSRVLPHKFGLRVTNLYLLGVIEDEDLFGNLGDDDAVRVCLVLALEIIFMGRLLVDEIHDKLMRLVEKLEVWNDFRWGEYIWRRLYDQILNVVYKNKYEHLQGLSKSWNYVPTHTLSGFIWSFKDSKVNLDLTSTIAEHQSVWCDTISVEEIWLKDRVIIDLNSWVFKLEAIIKDKLDFDSEDDVVQDYLIQEDEEMCWLEEHKMMEALFLNRLTEEDLPRYNGATDRVHLSDAFDFFWSPRAASFSSFNTPSHCGMLMAPGTKLPGSMLTSSSFNTPSHCGMLMAPGTKLPGSMLT</sequence>
<dbReference type="AlphaFoldDB" id="A0A699IJR4"/>
<protein>
    <submittedName>
        <fullName evidence="1">Phospholipase-like protein</fullName>
    </submittedName>
</protein>
<organism evidence="1">
    <name type="scientific">Tanacetum cinerariifolium</name>
    <name type="common">Dalmatian daisy</name>
    <name type="synonym">Chrysanthemum cinerariifolium</name>
    <dbReference type="NCBI Taxonomy" id="118510"/>
    <lineage>
        <taxon>Eukaryota</taxon>
        <taxon>Viridiplantae</taxon>
        <taxon>Streptophyta</taxon>
        <taxon>Embryophyta</taxon>
        <taxon>Tracheophyta</taxon>
        <taxon>Spermatophyta</taxon>
        <taxon>Magnoliopsida</taxon>
        <taxon>eudicotyledons</taxon>
        <taxon>Gunneridae</taxon>
        <taxon>Pentapetalae</taxon>
        <taxon>asterids</taxon>
        <taxon>campanulids</taxon>
        <taxon>Asterales</taxon>
        <taxon>Asteraceae</taxon>
        <taxon>Asteroideae</taxon>
        <taxon>Anthemideae</taxon>
        <taxon>Anthemidinae</taxon>
        <taxon>Tanacetum</taxon>
    </lineage>
</organism>
<name>A0A699IJR4_TANCI</name>
<accession>A0A699IJR4</accession>
<comment type="caution">
    <text evidence="1">The sequence shown here is derived from an EMBL/GenBank/DDBJ whole genome shotgun (WGS) entry which is preliminary data.</text>
</comment>
<gene>
    <name evidence="1" type="ORF">Tci_534111</name>
</gene>
<reference evidence="1" key="1">
    <citation type="journal article" date="2019" name="Sci. Rep.">
        <title>Draft genome of Tanacetum cinerariifolium, the natural source of mosquito coil.</title>
        <authorList>
            <person name="Yamashiro T."/>
            <person name="Shiraishi A."/>
            <person name="Satake H."/>
            <person name="Nakayama K."/>
        </authorList>
    </citation>
    <scope>NUCLEOTIDE SEQUENCE</scope>
</reference>